<dbReference type="PANTHER" id="PTHR45623:SF17">
    <property type="entry name" value="CHROMODOMAIN-HELICASE-DNA-BINDING PROTEIN 3-RELATED"/>
    <property type="match status" value="1"/>
</dbReference>
<dbReference type="InterPro" id="IPR000330">
    <property type="entry name" value="SNF2_N"/>
</dbReference>
<dbReference type="PANTHER" id="PTHR45623">
    <property type="entry name" value="CHROMODOMAIN-HELICASE-DNA-BINDING PROTEIN 3-RELATED-RELATED"/>
    <property type="match status" value="1"/>
</dbReference>
<dbReference type="GO" id="GO:0005634">
    <property type="term" value="C:nucleus"/>
    <property type="evidence" value="ECO:0007669"/>
    <property type="project" value="UniProtKB-SubCell"/>
</dbReference>
<dbReference type="InParanoid" id="A7RL20"/>
<dbReference type="SUPFAM" id="SSF52540">
    <property type="entry name" value="P-loop containing nucleoside triphosphate hydrolases"/>
    <property type="match status" value="1"/>
</dbReference>
<evidence type="ECO:0000256" key="1">
    <source>
        <dbReference type="ARBA" id="ARBA00004123"/>
    </source>
</evidence>
<name>A7RL20_NEMVE</name>
<dbReference type="OMA" id="QNEFERW"/>
<dbReference type="PhylomeDB" id="A7RL20"/>
<protein>
    <recommendedName>
        <fullName evidence="3">Helicase ATP-binding domain-containing protein</fullName>
    </recommendedName>
</protein>
<dbReference type="EMBL" id="DS469517">
    <property type="protein sequence ID" value="EDO47860.1"/>
    <property type="molecule type" value="Genomic_DNA"/>
</dbReference>
<keyword evidence="5" id="KW-1185">Reference proteome</keyword>
<dbReference type="InterPro" id="IPR038718">
    <property type="entry name" value="SNF2-like_sf"/>
</dbReference>
<dbReference type="STRING" id="45351.A7RL20"/>
<evidence type="ECO:0000313" key="5">
    <source>
        <dbReference type="Proteomes" id="UP000001593"/>
    </source>
</evidence>
<evidence type="ECO:0000313" key="4">
    <source>
        <dbReference type="EMBL" id="EDO47860.1"/>
    </source>
</evidence>
<dbReference type="Pfam" id="PF00176">
    <property type="entry name" value="SNF2-rel_dom"/>
    <property type="match status" value="1"/>
</dbReference>
<comment type="subcellular location">
    <subcellularLocation>
        <location evidence="1">Nucleus</location>
    </subcellularLocation>
</comment>
<accession>A7RL20</accession>
<dbReference type="HOGENOM" id="CLU_1943443_0_0_1"/>
<dbReference type="AlphaFoldDB" id="A7RL20"/>
<dbReference type="Gene3D" id="3.40.50.10810">
    <property type="entry name" value="Tandem AAA-ATPase domain"/>
    <property type="match status" value="1"/>
</dbReference>
<dbReference type="GO" id="GO:0005524">
    <property type="term" value="F:ATP binding"/>
    <property type="evidence" value="ECO:0007669"/>
    <property type="project" value="InterPro"/>
</dbReference>
<feature type="non-terminal residue" evidence="4">
    <location>
        <position position="130"/>
    </location>
</feature>
<organism evidence="4 5">
    <name type="scientific">Nematostella vectensis</name>
    <name type="common">Starlet sea anemone</name>
    <dbReference type="NCBI Taxonomy" id="45351"/>
    <lineage>
        <taxon>Eukaryota</taxon>
        <taxon>Metazoa</taxon>
        <taxon>Cnidaria</taxon>
        <taxon>Anthozoa</taxon>
        <taxon>Hexacorallia</taxon>
        <taxon>Actiniaria</taxon>
        <taxon>Edwardsiidae</taxon>
        <taxon>Nematostella</taxon>
    </lineage>
</organism>
<dbReference type="eggNOG" id="KOG0383">
    <property type="taxonomic scope" value="Eukaryota"/>
</dbReference>
<sequence length="130" mass="15025">RYEKQPAYLDETGGKLHEYQREGLNWLRFSWAQGTNTILADEMGLGKTIQTISFLYSLMKEGHSQGPFLVSAPLSTLVNWEREFEFWAPDMYVVTYAGDKESRATIRNFDFSFDEDAFKSGLKAYKLKVC</sequence>
<dbReference type="PROSITE" id="PS51192">
    <property type="entry name" value="HELICASE_ATP_BIND_1"/>
    <property type="match status" value="1"/>
</dbReference>
<feature type="domain" description="Helicase ATP-binding" evidence="3">
    <location>
        <begin position="28"/>
        <end position="130"/>
    </location>
</feature>
<dbReference type="InterPro" id="IPR027417">
    <property type="entry name" value="P-loop_NTPase"/>
</dbReference>
<keyword evidence="2" id="KW-0539">Nucleus</keyword>
<reference evidence="4 5" key="1">
    <citation type="journal article" date="2007" name="Science">
        <title>Sea anemone genome reveals ancestral eumetazoan gene repertoire and genomic organization.</title>
        <authorList>
            <person name="Putnam N.H."/>
            <person name="Srivastava M."/>
            <person name="Hellsten U."/>
            <person name="Dirks B."/>
            <person name="Chapman J."/>
            <person name="Salamov A."/>
            <person name="Terry A."/>
            <person name="Shapiro H."/>
            <person name="Lindquist E."/>
            <person name="Kapitonov V.V."/>
            <person name="Jurka J."/>
            <person name="Genikhovich G."/>
            <person name="Grigoriev I.V."/>
            <person name="Lucas S.M."/>
            <person name="Steele R.E."/>
            <person name="Finnerty J.R."/>
            <person name="Technau U."/>
            <person name="Martindale M.Q."/>
            <person name="Rokhsar D.S."/>
        </authorList>
    </citation>
    <scope>NUCLEOTIDE SEQUENCE [LARGE SCALE GENOMIC DNA]</scope>
    <source>
        <strain evidence="5">CH2 X CH6</strain>
    </source>
</reference>
<evidence type="ECO:0000259" key="3">
    <source>
        <dbReference type="PROSITE" id="PS51192"/>
    </source>
</evidence>
<evidence type="ECO:0000256" key="2">
    <source>
        <dbReference type="ARBA" id="ARBA00023242"/>
    </source>
</evidence>
<dbReference type="InterPro" id="IPR014001">
    <property type="entry name" value="Helicase_ATP-bd"/>
</dbReference>
<proteinExistence type="predicted"/>
<gene>
    <name evidence="4" type="ORF">NEMVEDRAFT_v1g85376</name>
</gene>
<dbReference type="Proteomes" id="UP000001593">
    <property type="component" value="Unassembled WGS sequence"/>
</dbReference>